<dbReference type="SUPFAM" id="SSF52540">
    <property type="entry name" value="P-loop containing nucleoside triphosphate hydrolases"/>
    <property type="match status" value="1"/>
</dbReference>
<evidence type="ECO:0000313" key="7">
    <source>
        <dbReference type="EMBL" id="ACZ32446.1"/>
    </source>
</evidence>
<dbReference type="HOGENOM" id="CLU_367198_0_0_11"/>
<evidence type="ECO:0000256" key="3">
    <source>
        <dbReference type="PROSITE-ProRule" id="PRU00289"/>
    </source>
</evidence>
<keyword evidence="8" id="KW-1185">Reference proteome</keyword>
<keyword evidence="2 3" id="KW-0067">ATP-binding</keyword>
<evidence type="ECO:0000256" key="2">
    <source>
        <dbReference type="ARBA" id="ARBA00022840"/>
    </source>
</evidence>
<dbReference type="EMBL" id="CP001822">
    <property type="protein sequence ID" value="ACZ32446.1"/>
    <property type="molecule type" value="Genomic_DNA"/>
</dbReference>
<name>D1C0Y0_XYLCX</name>
<geneLocation type="plasmid" evidence="7 8">
    <name>pXCEL01</name>
</geneLocation>
<protein>
    <submittedName>
        <fullName evidence="7">Cell divisionFtsK/SpoIIIE</fullName>
    </submittedName>
</protein>
<keyword evidence="1 3" id="KW-0547">Nucleotide-binding</keyword>
<dbReference type="GO" id="GO:0003677">
    <property type="term" value="F:DNA binding"/>
    <property type="evidence" value="ECO:0007669"/>
    <property type="project" value="InterPro"/>
</dbReference>
<evidence type="ECO:0000256" key="4">
    <source>
        <dbReference type="SAM" id="MobiDB-lite"/>
    </source>
</evidence>
<dbReference type="InterPro" id="IPR050206">
    <property type="entry name" value="FtsK/SpoIIIE/SftA"/>
</dbReference>
<evidence type="ECO:0000313" key="8">
    <source>
        <dbReference type="Proteomes" id="UP000002255"/>
    </source>
</evidence>
<feature type="transmembrane region" description="Helical" evidence="5">
    <location>
        <begin position="36"/>
        <end position="52"/>
    </location>
</feature>
<dbReference type="KEGG" id="xce:Xcel_3447"/>
<keyword evidence="5" id="KW-1133">Transmembrane helix</keyword>
<dbReference type="InterPro" id="IPR002543">
    <property type="entry name" value="FtsK_dom"/>
</dbReference>
<dbReference type="eggNOG" id="COG1674">
    <property type="taxonomic scope" value="Bacteria"/>
</dbReference>
<dbReference type="AlphaFoldDB" id="D1C0Y0"/>
<keyword evidence="5" id="KW-0472">Membrane</keyword>
<keyword evidence="5" id="KW-0812">Transmembrane</keyword>
<dbReference type="Gene3D" id="3.40.50.300">
    <property type="entry name" value="P-loop containing nucleotide triphosphate hydrolases"/>
    <property type="match status" value="1"/>
</dbReference>
<keyword evidence="7" id="KW-0132">Cell division</keyword>
<keyword evidence="7" id="KW-0131">Cell cycle</keyword>
<dbReference type="PANTHER" id="PTHR22683">
    <property type="entry name" value="SPORULATION PROTEIN RELATED"/>
    <property type="match status" value="1"/>
</dbReference>
<feature type="binding site" evidence="3">
    <location>
        <begin position="333"/>
        <end position="340"/>
    </location>
    <ligand>
        <name>ATP</name>
        <dbReference type="ChEBI" id="CHEBI:30616"/>
    </ligand>
</feature>
<feature type="region of interest" description="Disordered" evidence="4">
    <location>
        <begin position="740"/>
        <end position="759"/>
    </location>
</feature>
<reference evidence="7 8" key="1">
    <citation type="journal article" date="2010" name="Stand. Genomic Sci.">
        <title>Complete genome sequence of Xylanimonas cellulosilytica type strain (XIL07).</title>
        <authorList>
            <person name="Foster B."/>
            <person name="Pukall R."/>
            <person name="Abt B."/>
            <person name="Nolan M."/>
            <person name="Glavina Del Rio T."/>
            <person name="Chen F."/>
            <person name="Lucas S."/>
            <person name="Tice H."/>
            <person name="Pitluck S."/>
            <person name="Cheng J.-F."/>
            <person name="Chertkov O."/>
            <person name="Brettin T."/>
            <person name="Han C."/>
            <person name="Detter J.C."/>
            <person name="Bruce D."/>
            <person name="Goodwin L."/>
            <person name="Ivanova N."/>
            <person name="Mavromatis K."/>
            <person name="Pati A."/>
            <person name="Mikhailova N."/>
            <person name="Chen A."/>
            <person name="Palaniappan K."/>
            <person name="Land M."/>
            <person name="Hauser L."/>
            <person name="Chang Y.-J."/>
            <person name="Jeffries C.D."/>
            <person name="Chain P."/>
            <person name="Rohde M."/>
            <person name="Goeker M."/>
            <person name="Bristow J."/>
            <person name="Eisen J.A."/>
            <person name="Markowitz V."/>
            <person name="Hugenholtz P."/>
            <person name="Kyrpides N.C."/>
            <person name="Klenk H.-P."/>
            <person name="Lapidus A."/>
        </authorList>
    </citation>
    <scope>NUCLEOTIDE SEQUENCE [LARGE SCALE GENOMIC DNA]</scope>
    <source>
        <strain evidence="8">DSM 15894 / CECT 5975 / LMG 20990 / XIL07</strain>
        <plasmid evidence="8">Plasmid pXCEL01</plasmid>
    </source>
</reference>
<evidence type="ECO:0000256" key="1">
    <source>
        <dbReference type="ARBA" id="ARBA00022741"/>
    </source>
</evidence>
<feature type="domain" description="FtsK" evidence="6">
    <location>
        <begin position="316"/>
        <end position="506"/>
    </location>
</feature>
<evidence type="ECO:0000259" key="6">
    <source>
        <dbReference type="PROSITE" id="PS50901"/>
    </source>
</evidence>
<dbReference type="GO" id="GO:0005524">
    <property type="term" value="F:ATP binding"/>
    <property type="evidence" value="ECO:0007669"/>
    <property type="project" value="UniProtKB-UniRule"/>
</dbReference>
<keyword evidence="7" id="KW-0614">Plasmid</keyword>
<accession>D1C0Y0</accession>
<proteinExistence type="predicted"/>
<dbReference type="InterPro" id="IPR027417">
    <property type="entry name" value="P-loop_NTPase"/>
</dbReference>
<feature type="transmembrane region" description="Helical" evidence="5">
    <location>
        <begin position="58"/>
        <end position="75"/>
    </location>
</feature>
<dbReference type="Proteomes" id="UP000002255">
    <property type="component" value="Plasmid pXCEL01"/>
</dbReference>
<dbReference type="OrthoDB" id="5083868at2"/>
<evidence type="ECO:0000256" key="5">
    <source>
        <dbReference type="SAM" id="Phobius"/>
    </source>
</evidence>
<dbReference type="PROSITE" id="PS50901">
    <property type="entry name" value="FTSK"/>
    <property type="match status" value="1"/>
</dbReference>
<organism evidence="7 8">
    <name type="scientific">Xylanimonas cellulosilytica (strain DSM 15894 / JCM 12276 / CECT 5975 / KCTC 9989 / LMG 20990 / NBRC 107835 / XIL07)</name>
    <dbReference type="NCBI Taxonomy" id="446471"/>
    <lineage>
        <taxon>Bacteria</taxon>
        <taxon>Bacillati</taxon>
        <taxon>Actinomycetota</taxon>
        <taxon>Actinomycetes</taxon>
        <taxon>Micrococcales</taxon>
        <taxon>Promicromonosporaceae</taxon>
        <taxon>Xylanimonas</taxon>
    </lineage>
</organism>
<gene>
    <name evidence="7" type="ORF">Xcel_3447</name>
</gene>
<dbReference type="PANTHER" id="PTHR22683:SF41">
    <property type="entry name" value="DNA TRANSLOCASE FTSK"/>
    <property type="match status" value="1"/>
</dbReference>
<feature type="region of interest" description="Disordered" evidence="4">
    <location>
        <begin position="1"/>
        <end position="26"/>
    </location>
</feature>
<dbReference type="GO" id="GO:0051301">
    <property type="term" value="P:cell division"/>
    <property type="evidence" value="ECO:0007669"/>
    <property type="project" value="UniProtKB-KW"/>
</dbReference>
<dbReference type="RefSeq" id="WP_012880186.1">
    <property type="nucleotide sequence ID" value="NC_013531.1"/>
</dbReference>
<sequence>MARTAARPTRPRPEAPAPPPAAARVPARRTTHWRDAALLVALGLVGYGWATLQGRPDYAIAILIGCPLLGLVMGISGERRRQRMLTQDRVLEALIAEPALRFARLDRRSVRLTRWTRWRSGDGSRELWAKRWLGLPRRIRVRFAPAARDADPEWSSLLVDIIANRLQAHYEITRLDHIACEMWIDLATLEEGEGIEPPRAQVRAVRALSKLIDPSVHLLDVELDDSEELKSITVSHEAAEKMAGAGAQTRVERIISTMHPGRWRAHWDTVNDTVRFEVRPTLPGSVWLPTDMPVDVEDLLANYDKVRIRYGIDEDGEEISWAPAIVPQMLIIGGTGSGKTATTHAIVGEVTKYGWPVWVLDGKRVEFLKHRTWPNVQVVATTVAQQVAFIHQVWLLQQERYRLMEEEGLTPADFEPLVVILDEWAEFVSELYDWYGSIKVKGDPTKPPTLREHASLVRKARTARIHLIQTMQRPDVALFGGGAGGEVRSNFGQRISVGRLDPQGAMMMWSNPSTGTTIPRGVRQRSITTDADGQPVEVQCYRFPSMTAPDDSEEGRLREQLRPAESRWPRLLILPPEQRDDLDGSGEVPIGFWDYAETDWVRADARPDLDPVVQSERRRNAGDARMAASTMAVLGLHPSELTRDIDPTTPGQRPRLRPVERIEESDDEYVDEYDVPINLDDYSGYGPEIRVLPTDLQIGDLIQVEDAAGAWAVVDELPEEDVLDANLTVISWRDDSDQAGAISLPTDTRIAARRPEEHS</sequence>